<evidence type="ECO:0000256" key="1">
    <source>
        <dbReference type="SAM" id="MobiDB-lite"/>
    </source>
</evidence>
<name>A0ABR1P841_DIAER</name>
<dbReference type="Proteomes" id="UP001430848">
    <property type="component" value="Unassembled WGS sequence"/>
</dbReference>
<sequence>MLRRRMPRDLKMGEVLVFWVAFLTMVFVAALAHFVIVRSVREESRHEKAMPRGWLRDVERRDWSGEEQGVVINMPPRLPPRVPPETHVRD</sequence>
<comment type="caution">
    <text evidence="2">The sequence shown here is derived from an EMBL/GenBank/DDBJ whole genome shotgun (WGS) entry which is preliminary data.</text>
</comment>
<reference evidence="2 3" key="1">
    <citation type="submission" date="2024-02" db="EMBL/GenBank/DDBJ databases">
        <title>De novo assembly and annotation of 12 fungi associated with fruit tree decline syndrome in Ontario, Canada.</title>
        <authorList>
            <person name="Sulman M."/>
            <person name="Ellouze W."/>
            <person name="Ilyukhin E."/>
        </authorList>
    </citation>
    <scope>NUCLEOTIDE SEQUENCE [LARGE SCALE GENOMIC DNA]</scope>
    <source>
        <strain evidence="2 3">M169</strain>
    </source>
</reference>
<dbReference type="EMBL" id="JAKNSF020000031">
    <property type="protein sequence ID" value="KAK7728813.1"/>
    <property type="molecule type" value="Genomic_DNA"/>
</dbReference>
<evidence type="ECO:0000313" key="3">
    <source>
        <dbReference type="Proteomes" id="UP001430848"/>
    </source>
</evidence>
<proteinExistence type="predicted"/>
<protein>
    <submittedName>
        <fullName evidence="2">Uncharacterized protein</fullName>
    </submittedName>
</protein>
<gene>
    <name evidence="2" type="ORF">SLS63_006421</name>
</gene>
<accession>A0ABR1P841</accession>
<keyword evidence="3" id="KW-1185">Reference proteome</keyword>
<feature type="region of interest" description="Disordered" evidence="1">
    <location>
        <begin position="71"/>
        <end position="90"/>
    </location>
</feature>
<evidence type="ECO:0000313" key="2">
    <source>
        <dbReference type="EMBL" id="KAK7728813.1"/>
    </source>
</evidence>
<organism evidence="2 3">
    <name type="scientific">Diaporthe eres</name>
    <name type="common">Phomopsis oblonga</name>
    <dbReference type="NCBI Taxonomy" id="83184"/>
    <lineage>
        <taxon>Eukaryota</taxon>
        <taxon>Fungi</taxon>
        <taxon>Dikarya</taxon>
        <taxon>Ascomycota</taxon>
        <taxon>Pezizomycotina</taxon>
        <taxon>Sordariomycetes</taxon>
        <taxon>Sordariomycetidae</taxon>
        <taxon>Diaporthales</taxon>
        <taxon>Diaporthaceae</taxon>
        <taxon>Diaporthe</taxon>
        <taxon>Diaporthe eres species complex</taxon>
    </lineage>
</organism>